<dbReference type="GO" id="GO:0046872">
    <property type="term" value="F:metal ion binding"/>
    <property type="evidence" value="ECO:0007669"/>
    <property type="project" value="UniProtKB-KW"/>
</dbReference>
<reference evidence="9 10" key="1">
    <citation type="journal article" date="2015" name="Genome Announc.">
        <title>Genome Assemblies of Three Soil-Associated Devosia species: D. insulae, D. limi, and D. soli.</title>
        <authorList>
            <person name="Hassan Y.I."/>
            <person name="Lepp D."/>
            <person name="Zhou T."/>
        </authorList>
    </citation>
    <scope>NUCLEOTIDE SEQUENCE [LARGE SCALE GENOMIC DNA]</scope>
    <source>
        <strain evidence="9 10">DS-56</strain>
    </source>
</reference>
<evidence type="ECO:0000256" key="2">
    <source>
        <dbReference type="ARBA" id="ARBA00022617"/>
    </source>
</evidence>
<keyword evidence="2 7" id="KW-0349">Heme</keyword>
<evidence type="ECO:0000256" key="1">
    <source>
        <dbReference type="ARBA" id="ARBA00010342"/>
    </source>
</evidence>
<dbReference type="OrthoDB" id="9804975at2"/>
<protein>
    <recommendedName>
        <fullName evidence="7">Cytochrome c-type biogenesis protein</fullName>
    </recommendedName>
</protein>
<evidence type="ECO:0000256" key="4">
    <source>
        <dbReference type="ARBA" id="ARBA00022729"/>
    </source>
</evidence>
<feature type="chain" id="PRO_5011023389" description="Cytochrome c-type biogenesis protein" evidence="7">
    <location>
        <begin position="20"/>
        <end position="148"/>
    </location>
</feature>
<evidence type="ECO:0000256" key="6">
    <source>
        <dbReference type="ARBA" id="ARBA00023004"/>
    </source>
</evidence>
<evidence type="ECO:0000256" key="3">
    <source>
        <dbReference type="ARBA" id="ARBA00022723"/>
    </source>
</evidence>
<dbReference type="InterPro" id="IPR051263">
    <property type="entry name" value="C-type_cytochrome_biogenesis"/>
</dbReference>
<dbReference type="CDD" id="cd16378">
    <property type="entry name" value="CcmH_N"/>
    <property type="match status" value="1"/>
</dbReference>
<evidence type="ECO:0000313" key="9">
    <source>
        <dbReference type="EMBL" id="OEO30640.1"/>
    </source>
</evidence>
<dbReference type="PANTHER" id="PTHR47870:SF1">
    <property type="entry name" value="CYTOCHROME C-TYPE BIOGENESIS PROTEIN CCMH"/>
    <property type="match status" value="1"/>
</dbReference>
<comment type="caution">
    <text evidence="9">The sequence shown here is derived from an EMBL/GenBank/DDBJ whole genome shotgun (WGS) entry which is preliminary data.</text>
</comment>
<evidence type="ECO:0000256" key="7">
    <source>
        <dbReference type="RuleBase" id="RU364112"/>
    </source>
</evidence>
<dbReference type="PANTHER" id="PTHR47870">
    <property type="entry name" value="CYTOCHROME C-TYPE BIOGENESIS PROTEIN CCMH"/>
    <property type="match status" value="1"/>
</dbReference>
<keyword evidence="7" id="KW-0472">Membrane</keyword>
<dbReference type="AlphaFoldDB" id="A0A1E5XPV4"/>
<evidence type="ECO:0000256" key="5">
    <source>
        <dbReference type="ARBA" id="ARBA00022748"/>
    </source>
</evidence>
<dbReference type="RefSeq" id="WP_069910154.1">
    <property type="nucleotide sequence ID" value="NZ_LAJE02000194.1"/>
</dbReference>
<dbReference type="InterPro" id="IPR005616">
    <property type="entry name" value="CcmH/CycL/Ccl2/NrfF_N"/>
</dbReference>
<organism evidence="9 10">
    <name type="scientific">Devosia insulae DS-56</name>
    <dbReference type="NCBI Taxonomy" id="1116389"/>
    <lineage>
        <taxon>Bacteria</taxon>
        <taxon>Pseudomonadati</taxon>
        <taxon>Pseudomonadota</taxon>
        <taxon>Alphaproteobacteria</taxon>
        <taxon>Hyphomicrobiales</taxon>
        <taxon>Devosiaceae</taxon>
        <taxon>Devosia</taxon>
    </lineage>
</organism>
<sequence>MRALVALILLVLLSAPALAVRPDEVLADPVLETRARAISEGLRCLVCQNQSIDDSDADLAHDLRVLVRERLTAGDSDQQVRDYLVARYGEYVLLNPVMAPHTVLLWIAAPAVLVIGGIVVFIGARRKRAAGQTALTDDEAKALEELER</sequence>
<feature type="domain" description="CcmH/CycL/Ccl2/NrfF N-terminal" evidence="8">
    <location>
        <begin position="8"/>
        <end position="146"/>
    </location>
</feature>
<dbReference type="InterPro" id="IPR038297">
    <property type="entry name" value="CcmH/CycL/NrfF/Ccl2_sf"/>
</dbReference>
<keyword evidence="4 7" id="KW-0732">Signal</keyword>
<evidence type="ECO:0000259" key="8">
    <source>
        <dbReference type="Pfam" id="PF03918"/>
    </source>
</evidence>
<keyword evidence="10" id="KW-1185">Reference proteome</keyword>
<dbReference type="Gene3D" id="1.10.8.640">
    <property type="entry name" value="Cytochrome C biogenesis protein"/>
    <property type="match status" value="1"/>
</dbReference>
<dbReference type="GO" id="GO:0017004">
    <property type="term" value="P:cytochrome complex assembly"/>
    <property type="evidence" value="ECO:0007669"/>
    <property type="project" value="UniProtKB-KW"/>
</dbReference>
<feature type="signal peptide" evidence="7">
    <location>
        <begin position="1"/>
        <end position="19"/>
    </location>
</feature>
<dbReference type="Pfam" id="PF03918">
    <property type="entry name" value="CcmH"/>
    <property type="match status" value="1"/>
</dbReference>
<keyword evidence="6 7" id="KW-0408">Iron</keyword>
<proteinExistence type="inferred from homology"/>
<gene>
    <name evidence="9" type="ORF">VW23_020270</name>
</gene>
<comment type="function">
    <text evidence="7">Possible subunit of a heme lyase.</text>
</comment>
<dbReference type="EMBL" id="LAJE02000194">
    <property type="protein sequence ID" value="OEO30640.1"/>
    <property type="molecule type" value="Genomic_DNA"/>
</dbReference>
<name>A0A1E5XPV4_9HYPH</name>
<dbReference type="Proteomes" id="UP000095463">
    <property type="component" value="Unassembled WGS sequence"/>
</dbReference>
<keyword evidence="7" id="KW-1133">Transmembrane helix</keyword>
<comment type="similarity">
    <text evidence="1 7">Belongs to the CcmH/CycL/Ccl2/NrfF family.</text>
</comment>
<evidence type="ECO:0000313" key="10">
    <source>
        <dbReference type="Proteomes" id="UP000095463"/>
    </source>
</evidence>
<feature type="transmembrane region" description="Helical" evidence="7">
    <location>
        <begin position="103"/>
        <end position="124"/>
    </location>
</feature>
<keyword evidence="3 7" id="KW-0479">Metal-binding</keyword>
<dbReference type="GO" id="GO:0005886">
    <property type="term" value="C:plasma membrane"/>
    <property type="evidence" value="ECO:0007669"/>
    <property type="project" value="TreeGrafter"/>
</dbReference>
<accession>A0A1E5XPV4</accession>
<keyword evidence="7" id="KW-0812">Transmembrane</keyword>
<keyword evidence="5" id="KW-0201">Cytochrome c-type biogenesis</keyword>